<dbReference type="Pfam" id="PF00583">
    <property type="entry name" value="Acetyltransf_1"/>
    <property type="match status" value="1"/>
</dbReference>
<keyword evidence="3" id="KW-1185">Reference proteome</keyword>
<proteinExistence type="predicted"/>
<dbReference type="Proteomes" id="UP000295060">
    <property type="component" value="Unassembled WGS sequence"/>
</dbReference>
<dbReference type="Gene3D" id="3.40.630.30">
    <property type="match status" value="1"/>
</dbReference>
<reference evidence="2 3" key="1">
    <citation type="submission" date="2019-03" db="EMBL/GenBank/DDBJ databases">
        <title>Genomic Encyclopedia of Type Strains, Phase III (KMG-III): the genomes of soil and plant-associated and newly described type strains.</title>
        <authorList>
            <person name="Whitman W."/>
        </authorList>
    </citation>
    <scope>NUCLEOTIDE SEQUENCE [LARGE SCALE GENOMIC DNA]</scope>
    <source>
        <strain evidence="2 3">VKMAc-2574</strain>
    </source>
</reference>
<comment type="caution">
    <text evidence="2">The sequence shown here is derived from an EMBL/GenBank/DDBJ whole genome shotgun (WGS) entry which is preliminary data.</text>
</comment>
<sequence length="168" mass="18130">MSAIHELTPSLTCVISAGVDLADRQALLDLFARSSPRTRRDRFHHALSVFPASYLDDILTGRQFAVAARDACHPENFGKVFGLASAAPVEPGTAEFAVWVDDAWQGRGVGSLLTRAILEQLARSGVRTAIGIVEPGNLAVRRMIQRIAPQYSIRAEADVLVISVPLAL</sequence>
<feature type="domain" description="N-acetyltransferase" evidence="1">
    <location>
        <begin position="2"/>
        <end position="168"/>
    </location>
</feature>
<dbReference type="PROSITE" id="PS51186">
    <property type="entry name" value="GNAT"/>
    <property type="match status" value="1"/>
</dbReference>
<dbReference type="InterPro" id="IPR016181">
    <property type="entry name" value="Acyl_CoA_acyltransferase"/>
</dbReference>
<dbReference type="CDD" id="cd04301">
    <property type="entry name" value="NAT_SF"/>
    <property type="match status" value="1"/>
</dbReference>
<evidence type="ECO:0000259" key="1">
    <source>
        <dbReference type="PROSITE" id="PS51186"/>
    </source>
</evidence>
<dbReference type="EMBL" id="SODU01000001">
    <property type="protein sequence ID" value="TDW93445.1"/>
    <property type="molecule type" value="Genomic_DNA"/>
</dbReference>
<name>A0ABY2FLF3_9ACTN</name>
<evidence type="ECO:0000313" key="3">
    <source>
        <dbReference type="Proteomes" id="UP000295060"/>
    </source>
</evidence>
<accession>A0ABY2FLF3</accession>
<protein>
    <submittedName>
        <fullName evidence="2">Acetyltransferase (GNAT) family protein</fullName>
    </submittedName>
</protein>
<organism evidence="2 3">
    <name type="scientific">Kribbella pratensis</name>
    <dbReference type="NCBI Taxonomy" id="2512112"/>
    <lineage>
        <taxon>Bacteria</taxon>
        <taxon>Bacillati</taxon>
        <taxon>Actinomycetota</taxon>
        <taxon>Actinomycetes</taxon>
        <taxon>Propionibacteriales</taxon>
        <taxon>Kribbellaceae</taxon>
        <taxon>Kribbella</taxon>
    </lineage>
</organism>
<dbReference type="InterPro" id="IPR000182">
    <property type="entry name" value="GNAT_dom"/>
</dbReference>
<evidence type="ECO:0000313" key="2">
    <source>
        <dbReference type="EMBL" id="TDW93445.1"/>
    </source>
</evidence>
<dbReference type="RefSeq" id="WP_134126513.1">
    <property type="nucleotide sequence ID" value="NZ_SODU01000001.1"/>
</dbReference>
<gene>
    <name evidence="2" type="ORF">EV137_0727</name>
</gene>
<dbReference type="SUPFAM" id="SSF55729">
    <property type="entry name" value="Acyl-CoA N-acyltransferases (Nat)"/>
    <property type="match status" value="1"/>
</dbReference>